<dbReference type="Gene3D" id="3.90.1150.10">
    <property type="entry name" value="Aspartate Aminotransferase, domain 1"/>
    <property type="match status" value="1"/>
</dbReference>
<dbReference type="InterPro" id="IPR015421">
    <property type="entry name" value="PyrdxlP-dep_Trfase_major"/>
</dbReference>
<dbReference type="EMBL" id="WNKU01000021">
    <property type="protein sequence ID" value="MTV50227.1"/>
    <property type="molecule type" value="Genomic_DNA"/>
</dbReference>
<keyword evidence="7" id="KW-1185">Reference proteome</keyword>
<dbReference type="InterPro" id="IPR015422">
    <property type="entry name" value="PyrdxlP-dep_Trfase_small"/>
</dbReference>
<organism evidence="6 7">
    <name type="scientific">Heliobacterium mobile</name>
    <name type="common">Heliobacillus mobilis</name>
    <dbReference type="NCBI Taxonomy" id="28064"/>
    <lineage>
        <taxon>Bacteria</taxon>
        <taxon>Bacillati</taxon>
        <taxon>Bacillota</taxon>
        <taxon>Clostridia</taxon>
        <taxon>Eubacteriales</taxon>
        <taxon>Heliobacteriaceae</taxon>
        <taxon>Heliobacterium</taxon>
    </lineage>
</organism>
<dbReference type="SUPFAM" id="SSF53383">
    <property type="entry name" value="PLP-dependent transferases"/>
    <property type="match status" value="1"/>
</dbReference>
<dbReference type="Pfam" id="PF00155">
    <property type="entry name" value="Aminotran_1_2"/>
    <property type="match status" value="1"/>
</dbReference>
<dbReference type="PANTHER" id="PTHR42885">
    <property type="entry name" value="HISTIDINOL-PHOSPHATE AMINOTRANSFERASE-RELATED"/>
    <property type="match status" value="1"/>
</dbReference>
<dbReference type="PANTHER" id="PTHR42885:SF1">
    <property type="entry name" value="THREONINE-PHOSPHATE DECARBOXYLASE"/>
    <property type="match status" value="1"/>
</dbReference>
<evidence type="ECO:0000256" key="2">
    <source>
        <dbReference type="ARBA" id="ARBA00022898"/>
    </source>
</evidence>
<dbReference type="GO" id="GO:0008483">
    <property type="term" value="F:transaminase activity"/>
    <property type="evidence" value="ECO:0007669"/>
    <property type="project" value="UniProtKB-KW"/>
</dbReference>
<proteinExistence type="inferred from homology"/>
<dbReference type="InterPro" id="IPR004839">
    <property type="entry name" value="Aminotransferase_I/II_large"/>
</dbReference>
<comment type="similarity">
    <text evidence="3">Belongs to the class-I pyridoxal-phosphate-dependent aminotransferase family.</text>
</comment>
<comment type="caution">
    <text evidence="6">The sequence shown here is derived from an EMBL/GenBank/DDBJ whole genome shotgun (WGS) entry which is preliminary data.</text>
</comment>
<feature type="region of interest" description="Disordered" evidence="4">
    <location>
        <begin position="1"/>
        <end position="21"/>
    </location>
</feature>
<evidence type="ECO:0000313" key="7">
    <source>
        <dbReference type="Proteomes" id="UP000430670"/>
    </source>
</evidence>
<keyword evidence="3 6" id="KW-0808">Transferase</keyword>
<evidence type="ECO:0000313" key="6">
    <source>
        <dbReference type="EMBL" id="MTV50227.1"/>
    </source>
</evidence>
<keyword evidence="2" id="KW-0663">Pyridoxal phosphate</keyword>
<evidence type="ECO:0000256" key="4">
    <source>
        <dbReference type="SAM" id="MobiDB-lite"/>
    </source>
</evidence>
<keyword evidence="3 6" id="KW-0032">Aminotransferase</keyword>
<dbReference type="InterPro" id="IPR015424">
    <property type="entry name" value="PyrdxlP-dep_Trfase"/>
</dbReference>
<name>A0A6I3SPN9_HELMO</name>
<dbReference type="OrthoDB" id="9813612at2"/>
<dbReference type="Gene3D" id="3.40.640.10">
    <property type="entry name" value="Type I PLP-dependent aspartate aminotransferase-like (Major domain)"/>
    <property type="match status" value="1"/>
</dbReference>
<comment type="cofactor">
    <cofactor evidence="1 3">
        <name>pyridoxal 5'-phosphate</name>
        <dbReference type="ChEBI" id="CHEBI:597326"/>
    </cofactor>
</comment>
<gene>
    <name evidence="6" type="ORF">GJ688_14720</name>
</gene>
<reference evidence="6 7" key="1">
    <citation type="submission" date="2019-11" db="EMBL/GenBank/DDBJ databases">
        <title>Whole-genome sequence of a the green, strictly anaerobic photosynthetic bacterium Heliobacillus mobilis DSM 6151.</title>
        <authorList>
            <person name="Kyndt J.A."/>
            <person name="Meyer T.E."/>
        </authorList>
    </citation>
    <scope>NUCLEOTIDE SEQUENCE [LARGE SCALE GENOMIC DNA]</scope>
    <source>
        <strain evidence="6 7">DSM 6151</strain>
    </source>
</reference>
<protein>
    <recommendedName>
        <fullName evidence="3">Aminotransferase</fullName>
        <ecNumber evidence="3">2.6.1.-</ecNumber>
    </recommendedName>
</protein>
<feature type="domain" description="Aminotransferase class I/classII large" evidence="5">
    <location>
        <begin position="33"/>
        <end position="366"/>
    </location>
</feature>
<sequence>MGDLKQNEQNRQSFPHGGDVWSASGGSGKALEKILDLSANINFLGLSARVKAAIVENIDHIVHYPDPKCSQLISALAQHLQVEEEAICAGNGAVDLLDHWLRQVQAKRVLICDPGFGQYFRAVHAQGGQAVPIRLDEQEHFRLDIVQWEKKLLDEKCDAAIICSPHNPVGWVWSDKEREAIVNLVEKHHIHVLVDESFLDFLPDGREQSCCALAVKHRQIAVLYSLTKFFAIPGIRLGALIAQRDIIKDIIAHRDPWVVNHLAQVAGVAALADLDYHKRTWEQLPQEREFLIGQLSRLPGVKPISSTANFVLAHMADTGLSSTTWTEKLRRRGILVRNCNTFAALGERYLRFAVRDSSATERLIQAMQVIMKEEGLA</sequence>
<dbReference type="InterPro" id="IPR004838">
    <property type="entry name" value="NHTrfase_class1_PyrdxlP-BS"/>
</dbReference>
<dbReference type="GO" id="GO:0030170">
    <property type="term" value="F:pyridoxal phosphate binding"/>
    <property type="evidence" value="ECO:0007669"/>
    <property type="project" value="InterPro"/>
</dbReference>
<dbReference type="PROSITE" id="PS00105">
    <property type="entry name" value="AA_TRANSFER_CLASS_1"/>
    <property type="match status" value="1"/>
</dbReference>
<dbReference type="AlphaFoldDB" id="A0A6I3SPN9"/>
<dbReference type="CDD" id="cd00609">
    <property type="entry name" value="AAT_like"/>
    <property type="match status" value="1"/>
</dbReference>
<evidence type="ECO:0000256" key="3">
    <source>
        <dbReference type="RuleBase" id="RU000481"/>
    </source>
</evidence>
<evidence type="ECO:0000259" key="5">
    <source>
        <dbReference type="Pfam" id="PF00155"/>
    </source>
</evidence>
<accession>A0A6I3SPN9</accession>
<dbReference type="Proteomes" id="UP000430670">
    <property type="component" value="Unassembled WGS sequence"/>
</dbReference>
<evidence type="ECO:0000256" key="1">
    <source>
        <dbReference type="ARBA" id="ARBA00001933"/>
    </source>
</evidence>
<dbReference type="EC" id="2.6.1.-" evidence="3"/>